<organism evidence="4 5">
    <name type="scientific">Folsomia candida</name>
    <name type="common">Springtail</name>
    <dbReference type="NCBI Taxonomy" id="158441"/>
    <lineage>
        <taxon>Eukaryota</taxon>
        <taxon>Metazoa</taxon>
        <taxon>Ecdysozoa</taxon>
        <taxon>Arthropoda</taxon>
        <taxon>Hexapoda</taxon>
        <taxon>Collembola</taxon>
        <taxon>Entomobryomorpha</taxon>
        <taxon>Isotomoidea</taxon>
        <taxon>Isotomidae</taxon>
        <taxon>Proisotominae</taxon>
        <taxon>Folsomia</taxon>
    </lineage>
</organism>
<keyword evidence="1" id="KW-0479">Metal-binding</keyword>
<feature type="domain" description="C2H2-type" evidence="3">
    <location>
        <begin position="354"/>
        <end position="384"/>
    </location>
</feature>
<sequence>MAEHFQSRKGTGNLLKDLLSSVVLVKKCDYYVPANKDNKKLKISTHQNLKGATSSEILCCFICASSGVGEKINFLTEVELEILKNVVLSGSAEKKLFQDVEKSVEICETCSSTLQKLVELRTKILEISICLRTVIKRRMEKIEDEPLGSNTFGSEVKDDLANKHVDSNLELKQEIEDVGSTNNSGSNVEMEMDEFLINDDLFTVEESKVECGSVVGSDEYKFTPVDDNLRRETKVTTCYFSRGTRDLENNRPVKSAVSIPLIKCEKREVVVEEEHGQVSSRSRNDVAVELNCHDTSLSTPQNTDTHLFNPKTSNPPTFSQSEENIWQDRHENPEESQSCKKTAASSRRNNSNPTSCSECGKWFENISRLNRHLKNPWLDIAESRSSKVRKRKSQTSDDISFSKKTNNFNSRLRTSRALALERIQSWARKSYDKNYDSEGEEVSEYENSSIASDSSDTISETWDSDSDNVGFG</sequence>
<evidence type="ECO:0000256" key="1">
    <source>
        <dbReference type="PROSITE-ProRule" id="PRU00042"/>
    </source>
</evidence>
<proteinExistence type="predicted"/>
<feature type="region of interest" description="Disordered" evidence="2">
    <location>
        <begin position="294"/>
        <end position="357"/>
    </location>
</feature>
<dbReference type="AlphaFoldDB" id="A0A226D7F5"/>
<keyword evidence="1" id="KW-0862">Zinc</keyword>
<accession>A0A226D7F5</accession>
<dbReference type="Proteomes" id="UP000198287">
    <property type="component" value="Unassembled WGS sequence"/>
</dbReference>
<dbReference type="GO" id="GO:0008270">
    <property type="term" value="F:zinc ion binding"/>
    <property type="evidence" value="ECO:0007669"/>
    <property type="project" value="UniProtKB-KW"/>
</dbReference>
<dbReference type="PROSITE" id="PS50157">
    <property type="entry name" value="ZINC_FINGER_C2H2_2"/>
    <property type="match status" value="1"/>
</dbReference>
<evidence type="ECO:0000256" key="2">
    <source>
        <dbReference type="SAM" id="MobiDB-lite"/>
    </source>
</evidence>
<keyword evidence="1" id="KW-0863">Zinc-finger</keyword>
<feature type="compositionally biased region" description="Polar residues" evidence="2">
    <location>
        <begin position="335"/>
        <end position="357"/>
    </location>
</feature>
<dbReference type="SUPFAM" id="SSF57667">
    <property type="entry name" value="beta-beta-alpha zinc fingers"/>
    <property type="match status" value="1"/>
</dbReference>
<evidence type="ECO:0000313" key="5">
    <source>
        <dbReference type="Proteomes" id="UP000198287"/>
    </source>
</evidence>
<protein>
    <recommendedName>
        <fullName evidence="3">C2H2-type domain-containing protein</fullName>
    </recommendedName>
</protein>
<reference evidence="4 5" key="1">
    <citation type="submission" date="2015-12" db="EMBL/GenBank/DDBJ databases">
        <title>The genome of Folsomia candida.</title>
        <authorList>
            <person name="Faddeeva A."/>
            <person name="Derks M.F."/>
            <person name="Anvar Y."/>
            <person name="Smit S."/>
            <person name="Van Straalen N."/>
            <person name="Roelofs D."/>
        </authorList>
    </citation>
    <scope>NUCLEOTIDE SEQUENCE [LARGE SCALE GENOMIC DNA]</scope>
    <source>
        <strain evidence="4 5">VU population</strain>
        <tissue evidence="4">Whole body</tissue>
    </source>
</reference>
<feature type="region of interest" description="Disordered" evidence="2">
    <location>
        <begin position="432"/>
        <end position="472"/>
    </location>
</feature>
<dbReference type="InterPro" id="IPR036236">
    <property type="entry name" value="Znf_C2H2_sf"/>
</dbReference>
<name>A0A226D7F5_FOLCA</name>
<feature type="compositionally biased region" description="Polar residues" evidence="2">
    <location>
        <begin position="294"/>
        <end position="324"/>
    </location>
</feature>
<gene>
    <name evidence="4" type="ORF">Fcan01_23630</name>
</gene>
<comment type="caution">
    <text evidence="4">The sequence shown here is derived from an EMBL/GenBank/DDBJ whole genome shotgun (WGS) entry which is preliminary data.</text>
</comment>
<dbReference type="InterPro" id="IPR013087">
    <property type="entry name" value="Znf_C2H2_type"/>
</dbReference>
<feature type="compositionally biased region" description="Low complexity" evidence="2">
    <location>
        <begin position="445"/>
        <end position="461"/>
    </location>
</feature>
<evidence type="ECO:0000313" key="4">
    <source>
        <dbReference type="EMBL" id="OXA41475.1"/>
    </source>
</evidence>
<dbReference type="EMBL" id="LNIX01000029">
    <property type="protein sequence ID" value="OXA41475.1"/>
    <property type="molecule type" value="Genomic_DNA"/>
</dbReference>
<evidence type="ECO:0000259" key="3">
    <source>
        <dbReference type="PROSITE" id="PS50157"/>
    </source>
</evidence>
<keyword evidence="5" id="KW-1185">Reference proteome</keyword>